<accession>A0ABP3X9U0</accession>
<proteinExistence type="predicted"/>
<evidence type="ECO:0000313" key="2">
    <source>
        <dbReference type="Proteomes" id="UP001500738"/>
    </source>
</evidence>
<name>A0ABP3X9U0_9SPHN</name>
<dbReference type="EMBL" id="BAAAFE010000003">
    <property type="protein sequence ID" value="GAA0862446.1"/>
    <property type="molecule type" value="Genomic_DNA"/>
</dbReference>
<reference evidence="2" key="1">
    <citation type="journal article" date="2019" name="Int. J. Syst. Evol. Microbiol.">
        <title>The Global Catalogue of Microorganisms (GCM) 10K type strain sequencing project: providing services to taxonomists for standard genome sequencing and annotation.</title>
        <authorList>
            <consortium name="The Broad Institute Genomics Platform"/>
            <consortium name="The Broad Institute Genome Sequencing Center for Infectious Disease"/>
            <person name="Wu L."/>
            <person name="Ma J."/>
        </authorList>
    </citation>
    <scope>NUCLEOTIDE SEQUENCE [LARGE SCALE GENOMIC DNA]</scope>
    <source>
        <strain evidence="2">JCM 15910</strain>
    </source>
</reference>
<comment type="caution">
    <text evidence="1">The sequence shown here is derived from an EMBL/GenBank/DDBJ whole genome shotgun (WGS) entry which is preliminary data.</text>
</comment>
<keyword evidence="2" id="KW-1185">Reference proteome</keyword>
<dbReference type="Proteomes" id="UP001500738">
    <property type="component" value="Unassembled WGS sequence"/>
</dbReference>
<organism evidence="1 2">
    <name type="scientific">Sphingopyxis soli</name>
    <dbReference type="NCBI Taxonomy" id="592051"/>
    <lineage>
        <taxon>Bacteria</taxon>
        <taxon>Pseudomonadati</taxon>
        <taxon>Pseudomonadota</taxon>
        <taxon>Alphaproteobacteria</taxon>
        <taxon>Sphingomonadales</taxon>
        <taxon>Sphingomonadaceae</taxon>
        <taxon>Sphingopyxis</taxon>
    </lineage>
</organism>
<dbReference type="RefSeq" id="WP_215351158.1">
    <property type="nucleotide sequence ID" value="NZ_BAAAFE010000003.1"/>
</dbReference>
<evidence type="ECO:0000313" key="1">
    <source>
        <dbReference type="EMBL" id="GAA0862446.1"/>
    </source>
</evidence>
<sequence length="71" mass="7544">MNDPAPAIVIGKGGGFFRVVFRESTLSPSDFNRPGTYTAHSAAWDAARLLAKATGWPVIDETKEGGNVPAR</sequence>
<protein>
    <submittedName>
        <fullName evidence="1">Uncharacterized protein</fullName>
    </submittedName>
</protein>
<gene>
    <name evidence="1" type="ORF">GCM10009115_09130</name>
</gene>